<evidence type="ECO:0000256" key="2">
    <source>
        <dbReference type="ARBA" id="ARBA00006675"/>
    </source>
</evidence>
<keyword evidence="5" id="KW-0808">Transferase</keyword>
<feature type="transmembrane region" description="Helical" evidence="14">
    <location>
        <begin position="281"/>
        <end position="300"/>
    </location>
</feature>
<evidence type="ECO:0000256" key="7">
    <source>
        <dbReference type="ARBA" id="ARBA00022989"/>
    </source>
</evidence>
<evidence type="ECO:0000256" key="4">
    <source>
        <dbReference type="ARBA" id="ARBA00022516"/>
    </source>
</evidence>
<keyword evidence="6 14" id="KW-0812">Transmembrane</keyword>
<keyword evidence="11" id="KW-1208">Phospholipid metabolism</keyword>
<dbReference type="PANTHER" id="PTHR31201">
    <property type="entry name" value="OS01G0585100 PROTEIN"/>
    <property type="match status" value="1"/>
</dbReference>
<evidence type="ECO:0000256" key="11">
    <source>
        <dbReference type="ARBA" id="ARBA00023264"/>
    </source>
</evidence>
<sequence>MAVGLSPRTPNRTLHRRTLSLDAVLEETLAMADPDPAHSRATSQPELGVSKLSAKPLPGDSTHAGSTLLGDTSAVSSYPSATPTPGLSRTASFNSSYQDESFSDQDDGSFFPPVERLTMFDFIENLALQQRVEKLQTFASAQTEKLKKRAKSRGMNTRDRVVEEWRRRIPTEGEQLEKYKKRMRQSVDRLNERWNDSTAVTAREKASFITAVMNIFISGYLVGAHPEFFPYWYTAQLLYFMPIRYYTYHKKGYHYFLADLCYFVNFLEVLSIWVFPKSKRLFISTYCLAFGNNAIAIAMWRNSLVFHSMDKVVSLFIHIMPCVTLHCLVHLLPPEYQKAHYPAIYDIRFSSPDSPQHYGLLQMVLWATIPYAVWQLSYHFMITVRRREKIAAGRPTSFTWLRKSYAKTWIGKFVLSLPNFLQEPAFMLIQYSYACITMIPCPIWFWYRWPSGIFLATVFVWSVYNGATYYIDVFGNRFQGELEALKKDVAKWQSSPEGGFVPLTPGEGPGERKNSSGEKEIDRIPPLEGATGSKSATDGELRERK</sequence>
<dbReference type="GO" id="GO:0016020">
    <property type="term" value="C:membrane"/>
    <property type="evidence" value="ECO:0007669"/>
    <property type="project" value="UniProtKB-SubCell"/>
</dbReference>
<comment type="similarity">
    <text evidence="2">Belongs to the GPC1 family.</text>
</comment>
<dbReference type="Pfam" id="PF10998">
    <property type="entry name" value="DUF2838"/>
    <property type="match status" value="1"/>
</dbReference>
<keyword evidence="8" id="KW-0443">Lipid metabolism</keyword>
<evidence type="ECO:0000256" key="6">
    <source>
        <dbReference type="ARBA" id="ARBA00022692"/>
    </source>
</evidence>
<evidence type="ECO:0000256" key="12">
    <source>
        <dbReference type="ARBA" id="ARBA00023315"/>
    </source>
</evidence>
<dbReference type="Proteomes" id="UP000799757">
    <property type="component" value="Unassembled WGS sequence"/>
</dbReference>
<dbReference type="GO" id="GO:0016746">
    <property type="term" value="F:acyltransferase activity"/>
    <property type="evidence" value="ECO:0007669"/>
    <property type="project" value="UniProtKB-KW"/>
</dbReference>
<feature type="region of interest" description="Disordered" evidence="13">
    <location>
        <begin position="493"/>
        <end position="545"/>
    </location>
</feature>
<evidence type="ECO:0000256" key="10">
    <source>
        <dbReference type="ARBA" id="ARBA00023209"/>
    </source>
</evidence>
<evidence type="ECO:0000256" key="5">
    <source>
        <dbReference type="ARBA" id="ARBA00022679"/>
    </source>
</evidence>
<feature type="region of interest" description="Disordered" evidence="13">
    <location>
        <begin position="32"/>
        <end position="106"/>
    </location>
</feature>
<evidence type="ECO:0000256" key="3">
    <source>
        <dbReference type="ARBA" id="ARBA00019082"/>
    </source>
</evidence>
<dbReference type="OrthoDB" id="406287at2759"/>
<evidence type="ECO:0000256" key="13">
    <source>
        <dbReference type="SAM" id="MobiDB-lite"/>
    </source>
</evidence>
<dbReference type="PANTHER" id="PTHR31201:SF1">
    <property type="entry name" value="GLYCEROPHOSPHOCHOLINE ACYLTRANSFERASE 1"/>
    <property type="match status" value="1"/>
</dbReference>
<name>A0A6A6X1R1_9PLEO</name>
<feature type="transmembrane region" description="Helical" evidence="14">
    <location>
        <begin position="206"/>
        <end position="223"/>
    </location>
</feature>
<feature type="compositionally biased region" description="Basic and acidic residues" evidence="13">
    <location>
        <begin position="509"/>
        <end position="525"/>
    </location>
</feature>
<evidence type="ECO:0000256" key="14">
    <source>
        <dbReference type="SAM" id="Phobius"/>
    </source>
</evidence>
<evidence type="ECO:0000256" key="9">
    <source>
        <dbReference type="ARBA" id="ARBA00023136"/>
    </source>
</evidence>
<keyword evidence="4" id="KW-0444">Lipid biosynthesis</keyword>
<feature type="transmembrane region" description="Helical" evidence="14">
    <location>
        <begin position="453"/>
        <end position="471"/>
    </location>
</feature>
<keyword evidence="10" id="KW-0594">Phospholipid biosynthesis</keyword>
<evidence type="ECO:0000256" key="8">
    <source>
        <dbReference type="ARBA" id="ARBA00023098"/>
    </source>
</evidence>
<dbReference type="EMBL" id="MU002094">
    <property type="protein sequence ID" value="KAF2790094.1"/>
    <property type="molecule type" value="Genomic_DNA"/>
</dbReference>
<keyword evidence="16" id="KW-1185">Reference proteome</keyword>
<evidence type="ECO:0000313" key="16">
    <source>
        <dbReference type="Proteomes" id="UP000799757"/>
    </source>
</evidence>
<feature type="transmembrane region" description="Helical" evidence="14">
    <location>
        <begin position="312"/>
        <end position="332"/>
    </location>
</feature>
<feature type="transmembrane region" description="Helical" evidence="14">
    <location>
        <begin position="360"/>
        <end position="380"/>
    </location>
</feature>
<dbReference type="AlphaFoldDB" id="A0A6A6X1R1"/>
<organism evidence="15 16">
    <name type="scientific">Melanomma pulvis-pyrius CBS 109.77</name>
    <dbReference type="NCBI Taxonomy" id="1314802"/>
    <lineage>
        <taxon>Eukaryota</taxon>
        <taxon>Fungi</taxon>
        <taxon>Dikarya</taxon>
        <taxon>Ascomycota</taxon>
        <taxon>Pezizomycotina</taxon>
        <taxon>Dothideomycetes</taxon>
        <taxon>Pleosporomycetidae</taxon>
        <taxon>Pleosporales</taxon>
        <taxon>Melanommataceae</taxon>
        <taxon>Melanomma</taxon>
    </lineage>
</organism>
<feature type="transmembrane region" description="Helical" evidence="14">
    <location>
        <begin position="425"/>
        <end position="447"/>
    </location>
</feature>
<keyword evidence="12" id="KW-0012">Acyltransferase</keyword>
<protein>
    <recommendedName>
        <fullName evidence="3">Glycerophosphocholine acyltransferase 1</fullName>
    </recommendedName>
</protein>
<evidence type="ECO:0000313" key="15">
    <source>
        <dbReference type="EMBL" id="KAF2790094.1"/>
    </source>
</evidence>
<gene>
    <name evidence="15" type="ORF">K505DRAFT_283229</name>
</gene>
<dbReference type="GO" id="GO:0006656">
    <property type="term" value="P:phosphatidylcholine biosynthetic process"/>
    <property type="evidence" value="ECO:0007669"/>
    <property type="project" value="TreeGrafter"/>
</dbReference>
<keyword evidence="9 14" id="KW-0472">Membrane</keyword>
<reference evidence="15" key="1">
    <citation type="journal article" date="2020" name="Stud. Mycol.">
        <title>101 Dothideomycetes genomes: a test case for predicting lifestyles and emergence of pathogens.</title>
        <authorList>
            <person name="Haridas S."/>
            <person name="Albert R."/>
            <person name="Binder M."/>
            <person name="Bloem J."/>
            <person name="Labutti K."/>
            <person name="Salamov A."/>
            <person name="Andreopoulos B."/>
            <person name="Baker S."/>
            <person name="Barry K."/>
            <person name="Bills G."/>
            <person name="Bluhm B."/>
            <person name="Cannon C."/>
            <person name="Castanera R."/>
            <person name="Culley D."/>
            <person name="Daum C."/>
            <person name="Ezra D."/>
            <person name="Gonzalez J."/>
            <person name="Henrissat B."/>
            <person name="Kuo A."/>
            <person name="Liang C."/>
            <person name="Lipzen A."/>
            <person name="Lutzoni F."/>
            <person name="Magnuson J."/>
            <person name="Mondo S."/>
            <person name="Nolan M."/>
            <person name="Ohm R."/>
            <person name="Pangilinan J."/>
            <person name="Park H.-J."/>
            <person name="Ramirez L."/>
            <person name="Alfaro M."/>
            <person name="Sun H."/>
            <person name="Tritt A."/>
            <person name="Yoshinaga Y."/>
            <person name="Zwiers L.-H."/>
            <person name="Turgeon B."/>
            <person name="Goodwin S."/>
            <person name="Spatafora J."/>
            <person name="Crous P."/>
            <person name="Grigoriev I."/>
        </authorList>
    </citation>
    <scope>NUCLEOTIDE SEQUENCE</scope>
    <source>
        <strain evidence="15">CBS 109.77</strain>
    </source>
</reference>
<feature type="transmembrane region" description="Helical" evidence="14">
    <location>
        <begin position="253"/>
        <end position="275"/>
    </location>
</feature>
<dbReference type="InterPro" id="IPR021261">
    <property type="entry name" value="GPCAT"/>
</dbReference>
<accession>A0A6A6X1R1</accession>
<proteinExistence type="inferred from homology"/>
<comment type="subcellular location">
    <subcellularLocation>
        <location evidence="1">Membrane</location>
        <topology evidence="1">Multi-pass membrane protein</topology>
    </subcellularLocation>
</comment>
<feature type="compositionally biased region" description="Polar residues" evidence="13">
    <location>
        <begin position="63"/>
        <end position="100"/>
    </location>
</feature>
<keyword evidence="7 14" id="KW-1133">Transmembrane helix</keyword>
<evidence type="ECO:0000256" key="1">
    <source>
        <dbReference type="ARBA" id="ARBA00004141"/>
    </source>
</evidence>